<evidence type="ECO:0000313" key="2">
    <source>
        <dbReference type="EMBL" id="PZE16879.1"/>
    </source>
</evidence>
<dbReference type="Pfam" id="PF12697">
    <property type="entry name" value="Abhydrolase_6"/>
    <property type="match status" value="1"/>
</dbReference>
<dbReference type="RefSeq" id="WP_111063488.1">
    <property type="nucleotide sequence ID" value="NZ_JBHUCU010000007.1"/>
</dbReference>
<dbReference type="EMBL" id="QKSB01000006">
    <property type="protein sequence ID" value="PZE16879.1"/>
    <property type="molecule type" value="Genomic_DNA"/>
</dbReference>
<name>A0A2W1MXK7_9FLAO</name>
<dbReference type="Gene3D" id="3.40.50.1820">
    <property type="entry name" value="alpha/beta hydrolase"/>
    <property type="match status" value="1"/>
</dbReference>
<organism evidence="2 3">
    <name type="scientific">Putridiphycobacter roseus</name>
    <dbReference type="NCBI Taxonomy" id="2219161"/>
    <lineage>
        <taxon>Bacteria</taxon>
        <taxon>Pseudomonadati</taxon>
        <taxon>Bacteroidota</taxon>
        <taxon>Flavobacteriia</taxon>
        <taxon>Flavobacteriales</taxon>
        <taxon>Crocinitomicaceae</taxon>
        <taxon>Putridiphycobacter</taxon>
    </lineage>
</organism>
<dbReference type="InterPro" id="IPR029058">
    <property type="entry name" value="AB_hydrolase_fold"/>
</dbReference>
<dbReference type="AlphaFoldDB" id="A0A2W1MXK7"/>
<dbReference type="PANTHER" id="PTHR43798:SF33">
    <property type="entry name" value="HYDROLASE, PUTATIVE (AFU_ORTHOLOGUE AFUA_2G14860)-RELATED"/>
    <property type="match status" value="1"/>
</dbReference>
<gene>
    <name evidence="2" type="ORF">DNU06_11520</name>
</gene>
<evidence type="ECO:0000259" key="1">
    <source>
        <dbReference type="Pfam" id="PF12697"/>
    </source>
</evidence>
<dbReference type="PANTHER" id="PTHR43798">
    <property type="entry name" value="MONOACYLGLYCEROL LIPASE"/>
    <property type="match status" value="1"/>
</dbReference>
<reference evidence="2 3" key="1">
    <citation type="submission" date="2018-06" db="EMBL/GenBank/DDBJ databases">
        <title>The draft genome sequence of Crocinitomix sp. SM1701.</title>
        <authorList>
            <person name="Zhang X."/>
        </authorList>
    </citation>
    <scope>NUCLEOTIDE SEQUENCE [LARGE SCALE GENOMIC DNA]</scope>
    <source>
        <strain evidence="2 3">SM1701</strain>
    </source>
</reference>
<evidence type="ECO:0000313" key="3">
    <source>
        <dbReference type="Proteomes" id="UP000249248"/>
    </source>
</evidence>
<dbReference type="InterPro" id="IPR050266">
    <property type="entry name" value="AB_hydrolase_sf"/>
</dbReference>
<proteinExistence type="predicted"/>
<protein>
    <submittedName>
        <fullName evidence="2">Alpha/beta hydrolase</fullName>
    </submittedName>
</protein>
<dbReference type="Proteomes" id="UP000249248">
    <property type="component" value="Unassembled WGS sequence"/>
</dbReference>
<dbReference type="SUPFAM" id="SSF53474">
    <property type="entry name" value="alpha/beta-Hydrolases"/>
    <property type="match status" value="1"/>
</dbReference>
<dbReference type="InterPro" id="IPR000073">
    <property type="entry name" value="AB_hydrolase_1"/>
</dbReference>
<keyword evidence="2" id="KW-0378">Hydrolase</keyword>
<feature type="domain" description="AB hydrolase-1" evidence="1">
    <location>
        <begin position="19"/>
        <end position="232"/>
    </location>
</feature>
<dbReference type="GO" id="GO:0016020">
    <property type="term" value="C:membrane"/>
    <property type="evidence" value="ECO:0007669"/>
    <property type="project" value="TreeGrafter"/>
</dbReference>
<dbReference type="OrthoDB" id="135231at2"/>
<keyword evidence="3" id="KW-1185">Reference proteome</keyword>
<dbReference type="GO" id="GO:0016787">
    <property type="term" value="F:hydrolase activity"/>
    <property type="evidence" value="ECO:0007669"/>
    <property type="project" value="UniProtKB-KW"/>
</dbReference>
<accession>A0A2W1MXK7</accession>
<sequence length="246" mass="27829">MENIYYQYHKGTAHPNICLVFLHEGLGSIKTWRNYPETLRKASGMSTMAYDRPGYGKSTGNLLNRPLNYLNLAAADLFNLLQKEKIDQVILYGHSDGGSIALDFAAKYPTMALALITEAAHVIVEDITLVGIRKAVKAYEENKLKGLQKWHESDYTVIFEAWSKTWLNPAFKEWSLLKELTLIKCPKLIIQGTEDQYGTLKQVQLIENLTKGKTDLYIPKCGHTPFKEETTAVTDKVIAFLNDTIL</sequence>
<comment type="caution">
    <text evidence="2">The sequence shown here is derived from an EMBL/GenBank/DDBJ whole genome shotgun (WGS) entry which is preliminary data.</text>
</comment>